<evidence type="ECO:0000259" key="20">
    <source>
        <dbReference type="PROSITE" id="PS50112"/>
    </source>
</evidence>
<dbReference type="InterPro" id="IPR000014">
    <property type="entry name" value="PAS"/>
</dbReference>
<dbReference type="Pfam" id="PF00512">
    <property type="entry name" value="HisKA"/>
    <property type="match status" value="1"/>
</dbReference>
<accession>A0A177NRD7</accession>
<evidence type="ECO:0000313" key="22">
    <source>
        <dbReference type="EMBL" id="OAI20606.1"/>
    </source>
</evidence>
<dbReference type="FunFam" id="3.30.565.10:FF:000010">
    <property type="entry name" value="Sensor histidine kinase RcsC"/>
    <property type="match status" value="1"/>
</dbReference>
<dbReference type="PANTHER" id="PTHR43047">
    <property type="entry name" value="TWO-COMPONENT HISTIDINE PROTEIN KINASE"/>
    <property type="match status" value="1"/>
</dbReference>
<feature type="transmembrane region" description="Helical" evidence="17">
    <location>
        <begin position="231"/>
        <end position="250"/>
    </location>
</feature>
<dbReference type="PRINTS" id="PR00344">
    <property type="entry name" value="BCTRLSENSOR"/>
</dbReference>
<dbReference type="SUPFAM" id="SSF53850">
    <property type="entry name" value="Periplasmic binding protein-like II"/>
    <property type="match status" value="1"/>
</dbReference>
<feature type="domain" description="Histidine kinase" evidence="18">
    <location>
        <begin position="698"/>
        <end position="916"/>
    </location>
</feature>
<dbReference type="Pfam" id="PF00072">
    <property type="entry name" value="Response_reg"/>
    <property type="match status" value="1"/>
</dbReference>
<evidence type="ECO:0000256" key="15">
    <source>
        <dbReference type="ARBA" id="ARBA00023136"/>
    </source>
</evidence>
<dbReference type="InterPro" id="IPR001789">
    <property type="entry name" value="Sig_transdc_resp-reg_receiver"/>
</dbReference>
<dbReference type="GO" id="GO:0005524">
    <property type="term" value="F:ATP binding"/>
    <property type="evidence" value="ECO:0007669"/>
    <property type="project" value="UniProtKB-KW"/>
</dbReference>
<evidence type="ECO:0000256" key="17">
    <source>
        <dbReference type="SAM" id="Phobius"/>
    </source>
</evidence>
<organism evidence="22 23">
    <name type="scientific">Methylomonas koyamae</name>
    <dbReference type="NCBI Taxonomy" id="702114"/>
    <lineage>
        <taxon>Bacteria</taxon>
        <taxon>Pseudomonadati</taxon>
        <taxon>Pseudomonadota</taxon>
        <taxon>Gammaproteobacteria</taxon>
        <taxon>Methylococcales</taxon>
        <taxon>Methylococcaceae</taxon>
        <taxon>Methylomonas</taxon>
    </lineage>
</organism>
<comment type="subcellular location">
    <subcellularLocation>
        <location evidence="2">Cell inner membrane</location>
        <topology evidence="2">Multi-pass membrane protein</topology>
    </subcellularLocation>
</comment>
<dbReference type="InterPro" id="IPR000700">
    <property type="entry name" value="PAS-assoc_C"/>
</dbReference>
<dbReference type="SMART" id="SM00387">
    <property type="entry name" value="HATPase_c"/>
    <property type="match status" value="1"/>
</dbReference>
<protein>
    <recommendedName>
        <fullName evidence="3">histidine kinase</fullName>
        <ecNumber evidence="3">2.7.13.3</ecNumber>
    </recommendedName>
</protein>
<dbReference type="InterPro" id="IPR035965">
    <property type="entry name" value="PAS-like_dom_sf"/>
</dbReference>
<evidence type="ECO:0000256" key="16">
    <source>
        <dbReference type="PROSITE-ProRule" id="PRU00169"/>
    </source>
</evidence>
<evidence type="ECO:0000313" key="23">
    <source>
        <dbReference type="Proteomes" id="UP000077628"/>
    </source>
</evidence>
<dbReference type="InterPro" id="IPR013655">
    <property type="entry name" value="PAS_fold_3"/>
</dbReference>
<dbReference type="InterPro" id="IPR001610">
    <property type="entry name" value="PAC"/>
</dbReference>
<dbReference type="SMART" id="SM00091">
    <property type="entry name" value="PAS"/>
    <property type="match status" value="3"/>
</dbReference>
<keyword evidence="6 16" id="KW-0597">Phosphoprotein</keyword>
<evidence type="ECO:0000256" key="4">
    <source>
        <dbReference type="ARBA" id="ARBA00022475"/>
    </source>
</evidence>
<dbReference type="Gene3D" id="3.30.450.20">
    <property type="entry name" value="PAS domain"/>
    <property type="match status" value="3"/>
</dbReference>
<evidence type="ECO:0000256" key="10">
    <source>
        <dbReference type="ARBA" id="ARBA00022741"/>
    </source>
</evidence>
<dbReference type="SUPFAM" id="SSF52172">
    <property type="entry name" value="CheY-like"/>
    <property type="match status" value="1"/>
</dbReference>
<dbReference type="Gene3D" id="3.40.190.10">
    <property type="entry name" value="Periplasmic binding protein-like II"/>
    <property type="match status" value="1"/>
</dbReference>
<dbReference type="PROSITE" id="PS50110">
    <property type="entry name" value="RESPONSE_REGULATORY"/>
    <property type="match status" value="1"/>
</dbReference>
<keyword evidence="14" id="KW-0902">Two-component regulatory system</keyword>
<dbReference type="InterPro" id="IPR011006">
    <property type="entry name" value="CheY-like_superfamily"/>
</dbReference>
<proteinExistence type="predicted"/>
<keyword evidence="12" id="KW-0067">ATP-binding</keyword>
<evidence type="ECO:0000256" key="2">
    <source>
        <dbReference type="ARBA" id="ARBA00004429"/>
    </source>
</evidence>
<evidence type="ECO:0000256" key="7">
    <source>
        <dbReference type="ARBA" id="ARBA00022679"/>
    </source>
</evidence>
<dbReference type="EMBL" id="LUUK01000130">
    <property type="protein sequence ID" value="OAI20606.1"/>
    <property type="molecule type" value="Genomic_DNA"/>
</dbReference>
<evidence type="ECO:0000256" key="6">
    <source>
        <dbReference type="ARBA" id="ARBA00022553"/>
    </source>
</evidence>
<dbReference type="STRING" id="702114.A1355_23935"/>
<evidence type="ECO:0000256" key="14">
    <source>
        <dbReference type="ARBA" id="ARBA00023012"/>
    </source>
</evidence>
<keyword evidence="5" id="KW-0997">Cell inner membrane</keyword>
<dbReference type="SMART" id="SM00086">
    <property type="entry name" value="PAC"/>
    <property type="match status" value="3"/>
</dbReference>
<keyword evidence="13 17" id="KW-1133">Transmembrane helix</keyword>
<feature type="domain" description="PAC" evidence="21">
    <location>
        <begin position="610"/>
        <end position="662"/>
    </location>
</feature>
<dbReference type="PROSITE" id="PS50109">
    <property type="entry name" value="HIS_KIN"/>
    <property type="match status" value="1"/>
</dbReference>
<dbReference type="NCBIfam" id="TIGR00229">
    <property type="entry name" value="sensory_box"/>
    <property type="match status" value="3"/>
</dbReference>
<evidence type="ECO:0000256" key="1">
    <source>
        <dbReference type="ARBA" id="ARBA00000085"/>
    </source>
</evidence>
<evidence type="ECO:0000256" key="11">
    <source>
        <dbReference type="ARBA" id="ARBA00022777"/>
    </source>
</evidence>
<keyword evidence="10" id="KW-0547">Nucleotide-binding</keyword>
<dbReference type="PROSITE" id="PS50113">
    <property type="entry name" value="PAC"/>
    <property type="match status" value="3"/>
</dbReference>
<dbReference type="Gene3D" id="2.10.70.100">
    <property type="match status" value="2"/>
</dbReference>
<evidence type="ECO:0000256" key="3">
    <source>
        <dbReference type="ARBA" id="ARBA00012438"/>
    </source>
</evidence>
<dbReference type="PROSITE" id="PS50112">
    <property type="entry name" value="PAS"/>
    <property type="match status" value="1"/>
</dbReference>
<keyword evidence="7" id="KW-0808">Transferase</keyword>
<feature type="domain" description="PAS" evidence="20">
    <location>
        <begin position="407"/>
        <end position="479"/>
    </location>
</feature>
<dbReference type="EC" id="2.7.13.3" evidence="3"/>
<dbReference type="Pfam" id="PF08447">
    <property type="entry name" value="PAS_3"/>
    <property type="match status" value="2"/>
</dbReference>
<evidence type="ECO:0000256" key="5">
    <source>
        <dbReference type="ARBA" id="ARBA00022519"/>
    </source>
</evidence>
<feature type="domain" description="PAC" evidence="21">
    <location>
        <begin position="482"/>
        <end position="534"/>
    </location>
</feature>
<evidence type="ECO:0000259" key="18">
    <source>
        <dbReference type="PROSITE" id="PS50109"/>
    </source>
</evidence>
<keyword evidence="15 17" id="KW-0472">Membrane</keyword>
<dbReference type="CDD" id="cd17546">
    <property type="entry name" value="REC_hyHK_CKI1_RcsC-like"/>
    <property type="match status" value="1"/>
</dbReference>
<keyword evidence="9" id="KW-0677">Repeat</keyword>
<evidence type="ECO:0000259" key="21">
    <source>
        <dbReference type="PROSITE" id="PS50113"/>
    </source>
</evidence>
<evidence type="ECO:0000256" key="13">
    <source>
        <dbReference type="ARBA" id="ARBA00022989"/>
    </source>
</evidence>
<dbReference type="Pfam" id="PF02518">
    <property type="entry name" value="HATPase_c"/>
    <property type="match status" value="1"/>
</dbReference>
<dbReference type="InterPro" id="IPR003594">
    <property type="entry name" value="HATPase_dom"/>
</dbReference>
<dbReference type="InterPro" id="IPR003661">
    <property type="entry name" value="HisK_dim/P_dom"/>
</dbReference>
<dbReference type="CDD" id="cd16922">
    <property type="entry name" value="HATPase_EvgS-ArcB-TorS-like"/>
    <property type="match status" value="1"/>
</dbReference>
<dbReference type="Gene3D" id="3.40.50.2300">
    <property type="match status" value="1"/>
</dbReference>
<comment type="caution">
    <text evidence="22">The sequence shown here is derived from an EMBL/GenBank/DDBJ whole genome shotgun (WGS) entry which is preliminary data.</text>
</comment>
<reference evidence="23" key="1">
    <citation type="submission" date="2016-03" db="EMBL/GenBank/DDBJ databases">
        <authorList>
            <person name="Heylen K."/>
            <person name="De Vos P."/>
            <person name="Vekeman B."/>
        </authorList>
    </citation>
    <scope>NUCLEOTIDE SEQUENCE [LARGE SCALE GENOMIC DNA]</scope>
    <source>
        <strain evidence="23">R-45383</strain>
    </source>
</reference>
<dbReference type="CDD" id="cd00130">
    <property type="entry name" value="PAS"/>
    <property type="match status" value="2"/>
</dbReference>
<evidence type="ECO:0000256" key="9">
    <source>
        <dbReference type="ARBA" id="ARBA00022737"/>
    </source>
</evidence>
<feature type="domain" description="Response regulatory" evidence="19">
    <location>
        <begin position="944"/>
        <end position="1060"/>
    </location>
</feature>
<dbReference type="SUPFAM" id="SSF55785">
    <property type="entry name" value="PYP-like sensor domain (PAS domain)"/>
    <property type="match status" value="3"/>
</dbReference>
<keyword evidence="23" id="KW-1185">Reference proteome</keyword>
<dbReference type="Pfam" id="PF12974">
    <property type="entry name" value="Phosphonate-bd"/>
    <property type="match status" value="1"/>
</dbReference>
<keyword evidence="4" id="KW-1003">Cell membrane</keyword>
<dbReference type="Pfam" id="PF13426">
    <property type="entry name" value="PAS_9"/>
    <property type="match status" value="1"/>
</dbReference>
<dbReference type="InterPro" id="IPR004358">
    <property type="entry name" value="Sig_transdc_His_kin-like_C"/>
</dbReference>
<evidence type="ECO:0000256" key="12">
    <source>
        <dbReference type="ARBA" id="ARBA00022840"/>
    </source>
</evidence>
<dbReference type="InterPro" id="IPR036097">
    <property type="entry name" value="HisK_dim/P_sf"/>
</dbReference>
<sequence>MLTNPSHYVLLSHKFNLTQPLATLINREANYSLSSFGGIIFTTQDHTDINSLADIKNRKIAAVFEDSLGGYQAQLYLFKAEGLDLPNLKDIVFTGMPQDKVVEEVLAGRAEVGFIRSGILEHMAEEDKVDLNRVKIIHAMNSPGYPYRHSTILYPEWPLVSVSNIDPQLKRDLVSTLLSMNNNRELIDKLTIGGFDLPANYSPVYELLHAIHAPPYDRIDRITLLDFLKQYSWQIIVFGVIVLALLVTTVRIKILNIKLKNEKVSTFHLLQIVKSNEEQLRSIGNNLPNGYIFQYTISTDGEREFKFISAGVEKAHGLKAEQVLKHSALLLTQLDPQYKVLLEEAEADSARRLSDFSIELPFLHANGTNRWFQINSRPRLVNDLTVWDGVAIDITERKLADEALSLSSERLQLATRVAKIGIWDWDIVKNELVWDDSMYQLYGIQRGGFSGDYDAWIRTIHPEDKAYIDGEIQAALRGEREYSPEFRIIHPDGSCRYIKADSQTIQNSEGKPLRMIGTNMDITERKRIQEAMQRSQSALEEAQRIGHIGSWDVDMINDVLIWSDEIFRIWEIDKTQFEATFAAFLATVHPEDRDKVTLAYNQAIIDKSLYQVEHRLLFPDGRVKHIHERGEPYFDEDGRPVRFIGTSLDITERKQAEAELLSYKDRLEDTVRQRTSELLLARDAAEAANKAKSIFLANMSHELRTPMNAILGFSNIMRRDPHLTEHQRENLDIVNRSGEHLLTLINDVLEVAKIEAGRLQLETTAFDLGGLVREVTEMMQLRAREKGLSLTLDQSSEFPRYIKADEARIRQIIINLINNAVKFTEQGGVTLRLGVKNNARQHILIEVEDTGPGIAPEDHQRLFEPFVQLTEGGGQRGTGLGLTITRQFVRMMGGSIAVESTPGKGSLFRVDLPLELASPADIHGPEIRTPGEVVSPIPGTPRYRIMIVEDQRENQLLLSRLMTDLGFVVKIVENGRQCLDVFQEWRPDLIWMDRRMPIMDGIEATKRLRQLQDGQTVKIVAVTASAFKEQQQEMQDAGMDDFVRKPYRFNEIYECLTRQLGVQYIYTDSQPTEPDTLQLTTERLSVLPQELRNELIQALKSLEQEHINTVIEQVLPYDLVLYKNLSKLAENFDYPSILNALQATTLQLP</sequence>
<name>A0A177NRD7_9GAMM</name>
<keyword evidence="8 17" id="KW-0812">Transmembrane</keyword>
<dbReference type="PANTHER" id="PTHR43047:SF64">
    <property type="entry name" value="HISTIDINE KINASE CONTAINING CHEY-HOMOLOGOUS RECEIVER DOMAIN AND PAS DOMAIN-RELATED"/>
    <property type="match status" value="1"/>
</dbReference>
<gene>
    <name evidence="22" type="ORF">A1355_23935</name>
</gene>
<keyword evidence="11" id="KW-0418">Kinase</keyword>
<dbReference type="InterPro" id="IPR036890">
    <property type="entry name" value="HATPase_C_sf"/>
</dbReference>
<dbReference type="SMART" id="SM00448">
    <property type="entry name" value="REC"/>
    <property type="match status" value="1"/>
</dbReference>
<evidence type="ECO:0000256" key="8">
    <source>
        <dbReference type="ARBA" id="ARBA00022692"/>
    </source>
</evidence>
<dbReference type="Gene3D" id="3.30.565.10">
    <property type="entry name" value="Histidine kinase-like ATPase, C-terminal domain"/>
    <property type="match status" value="1"/>
</dbReference>
<dbReference type="GO" id="GO:0005886">
    <property type="term" value="C:plasma membrane"/>
    <property type="evidence" value="ECO:0007669"/>
    <property type="project" value="UniProtKB-SubCell"/>
</dbReference>
<dbReference type="SUPFAM" id="SSF55874">
    <property type="entry name" value="ATPase domain of HSP90 chaperone/DNA topoisomerase II/histidine kinase"/>
    <property type="match status" value="1"/>
</dbReference>
<dbReference type="SMART" id="SM00388">
    <property type="entry name" value="HisKA"/>
    <property type="match status" value="1"/>
</dbReference>
<dbReference type="GO" id="GO:0000155">
    <property type="term" value="F:phosphorelay sensor kinase activity"/>
    <property type="evidence" value="ECO:0007669"/>
    <property type="project" value="InterPro"/>
</dbReference>
<feature type="modified residue" description="4-aspartylphosphate" evidence="16">
    <location>
        <position position="993"/>
    </location>
</feature>
<evidence type="ECO:0000259" key="19">
    <source>
        <dbReference type="PROSITE" id="PS50110"/>
    </source>
</evidence>
<dbReference type="CDD" id="cd00082">
    <property type="entry name" value="HisKA"/>
    <property type="match status" value="1"/>
</dbReference>
<dbReference type="FunFam" id="1.10.287.130:FF:000004">
    <property type="entry name" value="Ethylene receptor 1"/>
    <property type="match status" value="1"/>
</dbReference>
<dbReference type="AlphaFoldDB" id="A0A177NRD7"/>
<comment type="catalytic activity">
    <reaction evidence="1">
        <text>ATP + protein L-histidine = ADP + protein N-phospho-L-histidine.</text>
        <dbReference type="EC" id="2.7.13.3"/>
    </reaction>
</comment>
<dbReference type="Proteomes" id="UP000077628">
    <property type="component" value="Unassembled WGS sequence"/>
</dbReference>
<dbReference type="Gene3D" id="1.10.287.130">
    <property type="match status" value="1"/>
</dbReference>
<dbReference type="InterPro" id="IPR005467">
    <property type="entry name" value="His_kinase_dom"/>
</dbReference>
<feature type="domain" description="PAC" evidence="21">
    <location>
        <begin position="356"/>
        <end position="406"/>
    </location>
</feature>
<dbReference type="SUPFAM" id="SSF47384">
    <property type="entry name" value="Homodimeric domain of signal transducing histidine kinase"/>
    <property type="match status" value="1"/>
</dbReference>
<dbReference type="FunFam" id="2.10.70.100:FF:000001">
    <property type="entry name" value="Sensory transduction histidine kinase"/>
    <property type="match status" value="2"/>
</dbReference>